<dbReference type="Pfam" id="PF02230">
    <property type="entry name" value="Abhydrolase_2"/>
    <property type="match status" value="1"/>
</dbReference>
<reference evidence="4 5" key="1">
    <citation type="submission" date="2016-10" db="EMBL/GenBank/DDBJ databases">
        <authorList>
            <person name="de Groot N.N."/>
        </authorList>
    </citation>
    <scope>NUCLEOTIDE SEQUENCE [LARGE SCALE GENOMIC DNA]</scope>
    <source>
        <strain evidence="4 5">DSM 17890</strain>
    </source>
</reference>
<dbReference type="RefSeq" id="WP_245710622.1">
    <property type="nucleotide sequence ID" value="NZ_FNMZ01000007.1"/>
</dbReference>
<dbReference type="SUPFAM" id="SSF53474">
    <property type="entry name" value="alpha/beta-Hydrolases"/>
    <property type="match status" value="1"/>
</dbReference>
<dbReference type="PANTHER" id="PTHR10655">
    <property type="entry name" value="LYSOPHOSPHOLIPASE-RELATED"/>
    <property type="match status" value="1"/>
</dbReference>
<dbReference type="PANTHER" id="PTHR10655:SF17">
    <property type="entry name" value="LYSOPHOSPHOLIPASE-LIKE PROTEIN 1"/>
    <property type="match status" value="1"/>
</dbReference>
<dbReference type="Proteomes" id="UP000199118">
    <property type="component" value="Unassembled WGS sequence"/>
</dbReference>
<sequence>MTQALTGPVKPAKSGNRKAVVVLLHGYGADGNDLIGLSDPLEDHLPDVEFRAPNAPERSAMNPMGYQWFPIPHMDGSTETQRDAGMAASIDLINAYIDGIEAEGVPASKIALVGFSQGTMMSLHVAPRREKQLACVVGYSGRLLAPERLPAEIRTRPPVLLAHGTADPVVPFSSMEEARQGLEAAGIEAATLGCPGVPHSISPDGLVAALRLLKTWLD</sequence>
<dbReference type="InterPro" id="IPR029058">
    <property type="entry name" value="AB_hydrolase_fold"/>
</dbReference>
<protein>
    <submittedName>
        <fullName evidence="4">Phospholipase/carboxylesterase</fullName>
    </submittedName>
</protein>
<organism evidence="4 5">
    <name type="scientific">Albimonas donghaensis</name>
    <dbReference type="NCBI Taxonomy" id="356660"/>
    <lineage>
        <taxon>Bacteria</taxon>
        <taxon>Pseudomonadati</taxon>
        <taxon>Pseudomonadota</taxon>
        <taxon>Alphaproteobacteria</taxon>
        <taxon>Rhodobacterales</taxon>
        <taxon>Paracoccaceae</taxon>
        <taxon>Albimonas</taxon>
    </lineage>
</organism>
<evidence type="ECO:0000313" key="5">
    <source>
        <dbReference type="Proteomes" id="UP000199118"/>
    </source>
</evidence>
<keyword evidence="5" id="KW-1185">Reference proteome</keyword>
<evidence type="ECO:0000313" key="4">
    <source>
        <dbReference type="EMBL" id="SDX58900.1"/>
    </source>
</evidence>
<dbReference type="InterPro" id="IPR003140">
    <property type="entry name" value="PLipase/COase/thioEstase"/>
</dbReference>
<proteinExistence type="inferred from homology"/>
<name>A0A1H3CXY7_9RHOB</name>
<dbReference type="STRING" id="356660.SAMN05444336_10730"/>
<gene>
    <name evidence="4" type="ORF">SAMN05444336_10730</name>
</gene>
<dbReference type="EMBL" id="FNMZ01000007">
    <property type="protein sequence ID" value="SDX58900.1"/>
    <property type="molecule type" value="Genomic_DNA"/>
</dbReference>
<dbReference type="InterPro" id="IPR050565">
    <property type="entry name" value="LYPA1-2/EST-like"/>
</dbReference>
<accession>A0A1H3CXY7</accession>
<evidence type="ECO:0000259" key="3">
    <source>
        <dbReference type="Pfam" id="PF02230"/>
    </source>
</evidence>
<keyword evidence="2" id="KW-0378">Hydrolase</keyword>
<feature type="domain" description="Phospholipase/carboxylesterase/thioesterase" evidence="3">
    <location>
        <begin position="13"/>
        <end position="216"/>
    </location>
</feature>
<dbReference type="GO" id="GO:0016787">
    <property type="term" value="F:hydrolase activity"/>
    <property type="evidence" value="ECO:0007669"/>
    <property type="project" value="UniProtKB-KW"/>
</dbReference>
<comment type="similarity">
    <text evidence="1">Belongs to the AB hydrolase superfamily. AB hydrolase 2 family.</text>
</comment>
<dbReference type="Gene3D" id="3.40.50.1820">
    <property type="entry name" value="alpha/beta hydrolase"/>
    <property type="match status" value="1"/>
</dbReference>
<evidence type="ECO:0000256" key="2">
    <source>
        <dbReference type="ARBA" id="ARBA00022801"/>
    </source>
</evidence>
<dbReference type="AlphaFoldDB" id="A0A1H3CXY7"/>
<evidence type="ECO:0000256" key="1">
    <source>
        <dbReference type="ARBA" id="ARBA00006499"/>
    </source>
</evidence>